<sequence>MLGESHPPKEAKRVKISPFEWTTESLHNPADFGAPGWGRPGGLWRPMQCGEGYRTHRHLLHINAQNQRKDEDNYTILKNLEDLKKRPIHGITRLSCVVGVILADNEWAPPATIFQPDQSRSSNMNTSRATCVTANRLDGQSPAAVDMKVDCELRFDSSNVQGGSVEDTAVAAAQNEKVSAVFVPTSNATAADDSRSAPAVPSRALPLRTEGGHFPALESSFAMPPPPGFWAEQSFHGLGNGRQSTQVS</sequence>
<protein>
    <submittedName>
        <fullName evidence="1">Uncharacterized protein</fullName>
    </submittedName>
</protein>
<dbReference type="Proteomes" id="UP000245956">
    <property type="component" value="Unassembled WGS sequence"/>
</dbReference>
<accession>A0A2U3DQ11</accession>
<proteinExistence type="predicted"/>
<gene>
    <name evidence="1" type="ORF">PCL_11255</name>
</gene>
<organism evidence="1 2">
    <name type="scientific">Purpureocillium lilacinum</name>
    <name type="common">Paecilomyces lilacinus</name>
    <dbReference type="NCBI Taxonomy" id="33203"/>
    <lineage>
        <taxon>Eukaryota</taxon>
        <taxon>Fungi</taxon>
        <taxon>Dikarya</taxon>
        <taxon>Ascomycota</taxon>
        <taxon>Pezizomycotina</taxon>
        <taxon>Sordariomycetes</taxon>
        <taxon>Hypocreomycetidae</taxon>
        <taxon>Hypocreales</taxon>
        <taxon>Ophiocordycipitaceae</taxon>
        <taxon>Purpureocillium</taxon>
    </lineage>
</organism>
<evidence type="ECO:0000313" key="2">
    <source>
        <dbReference type="Proteomes" id="UP000245956"/>
    </source>
</evidence>
<reference evidence="1 2" key="1">
    <citation type="journal article" date="2016" name="Front. Microbiol.">
        <title>Genome and transcriptome sequences reveal the specific parasitism of the nematophagous Purpureocillium lilacinum 36-1.</title>
        <authorList>
            <person name="Xie J."/>
            <person name="Li S."/>
            <person name="Mo C."/>
            <person name="Xiao X."/>
            <person name="Peng D."/>
            <person name="Wang G."/>
            <person name="Xiao Y."/>
        </authorList>
    </citation>
    <scope>NUCLEOTIDE SEQUENCE [LARGE SCALE GENOMIC DNA]</scope>
    <source>
        <strain evidence="1 2">36-1</strain>
    </source>
</reference>
<dbReference type="EMBL" id="LCWV01000070">
    <property type="protein sequence ID" value="PWI64340.1"/>
    <property type="molecule type" value="Genomic_DNA"/>
</dbReference>
<comment type="caution">
    <text evidence="1">The sequence shown here is derived from an EMBL/GenBank/DDBJ whole genome shotgun (WGS) entry which is preliminary data.</text>
</comment>
<name>A0A2U3DQ11_PURLI</name>
<dbReference type="AlphaFoldDB" id="A0A2U3DQ11"/>
<evidence type="ECO:0000313" key="1">
    <source>
        <dbReference type="EMBL" id="PWI64340.1"/>
    </source>
</evidence>